<keyword evidence="3" id="KW-0804">Transcription</keyword>
<evidence type="ECO:0000256" key="1">
    <source>
        <dbReference type="ARBA" id="ARBA00023015"/>
    </source>
</evidence>
<dbReference type="Gene3D" id="3.30.450.20">
    <property type="entry name" value="PAS domain"/>
    <property type="match status" value="1"/>
</dbReference>
<evidence type="ECO:0000313" key="6">
    <source>
        <dbReference type="Proteomes" id="UP000093343"/>
    </source>
</evidence>
<accession>A0ABX2XNU9</accession>
<evidence type="ECO:0000256" key="2">
    <source>
        <dbReference type="ARBA" id="ARBA00023125"/>
    </source>
</evidence>
<dbReference type="RefSeq" id="WP_065447794.1">
    <property type="nucleotide sequence ID" value="NZ_LVEN01000002.1"/>
</dbReference>
<dbReference type="InterPro" id="IPR036388">
    <property type="entry name" value="WH-like_DNA-bd_sf"/>
</dbReference>
<sequence length="263" mass="30493">MNSKFIKPLSVADFTKKIAVNKNDTPVDYMEYFKHFIDKIDSFAIGPYFWFVPSNLTMGMIATSDNIGQLTPYSHYTTTDWKNISLEDLANMVHPDDRHYILSAIQIAFETIEKSANREFLKFNIYGRFMNAEHQYRWVLIQFPAFYITERVESALILITDLSHLGNIKSPLLTISDYSNKSYHYFNVLMETKNMIATNLPSITKRERDIIGLMAKGLKTPEIARALFISYSTVENHRKNLRVKTNTKTSSELMTFVIQNNLI</sequence>
<dbReference type="PANTHER" id="PTHR44688">
    <property type="entry name" value="DNA-BINDING TRANSCRIPTIONAL ACTIVATOR DEVR_DOSR"/>
    <property type="match status" value="1"/>
</dbReference>
<evidence type="ECO:0000259" key="4">
    <source>
        <dbReference type="PROSITE" id="PS50043"/>
    </source>
</evidence>
<keyword evidence="1" id="KW-0805">Transcription regulation</keyword>
<dbReference type="InterPro" id="IPR016032">
    <property type="entry name" value="Sig_transdc_resp-reg_C-effctor"/>
</dbReference>
<dbReference type="PRINTS" id="PR00038">
    <property type="entry name" value="HTHLUXR"/>
</dbReference>
<evidence type="ECO:0000313" key="5">
    <source>
        <dbReference type="EMBL" id="OCB77673.1"/>
    </source>
</evidence>
<dbReference type="InterPro" id="IPR000792">
    <property type="entry name" value="Tscrpt_reg_LuxR_C"/>
</dbReference>
<evidence type="ECO:0000256" key="3">
    <source>
        <dbReference type="ARBA" id="ARBA00023163"/>
    </source>
</evidence>
<proteinExistence type="predicted"/>
<reference evidence="6" key="1">
    <citation type="submission" date="2016-03" db="EMBL/GenBank/DDBJ databases">
        <title>Draft genome sequence of Paenibacillus glacialis DSM 22343.</title>
        <authorList>
            <person name="Shin S.-K."/>
            <person name="Yi H."/>
        </authorList>
    </citation>
    <scope>NUCLEOTIDE SEQUENCE [LARGE SCALE GENOMIC DNA]</scope>
    <source>
        <strain evidence="6">CCUG 60099</strain>
    </source>
</reference>
<comment type="caution">
    <text evidence="5">The sequence shown here is derived from an EMBL/GenBank/DDBJ whole genome shotgun (WGS) entry which is preliminary data.</text>
</comment>
<organism evidence="5 6">
    <name type="scientific">Flavobacterium piscis</name>
    <dbReference type="NCBI Taxonomy" id="1114874"/>
    <lineage>
        <taxon>Bacteria</taxon>
        <taxon>Pseudomonadati</taxon>
        <taxon>Bacteroidota</taxon>
        <taxon>Flavobacteriia</taxon>
        <taxon>Flavobacteriales</taxon>
        <taxon>Flavobacteriaceae</taxon>
        <taxon>Flavobacterium</taxon>
    </lineage>
</organism>
<feature type="domain" description="HTH luxR-type" evidence="4">
    <location>
        <begin position="196"/>
        <end position="261"/>
    </location>
</feature>
<gene>
    <name evidence="5" type="ORF">FLP_01770</name>
</gene>
<dbReference type="CDD" id="cd06170">
    <property type="entry name" value="LuxR_C_like"/>
    <property type="match status" value="1"/>
</dbReference>
<dbReference type="SUPFAM" id="SSF46894">
    <property type="entry name" value="C-terminal effector domain of the bipartite response regulators"/>
    <property type="match status" value="1"/>
</dbReference>
<dbReference type="Pfam" id="PF00196">
    <property type="entry name" value="GerE"/>
    <property type="match status" value="1"/>
</dbReference>
<dbReference type="PROSITE" id="PS00622">
    <property type="entry name" value="HTH_LUXR_1"/>
    <property type="match status" value="1"/>
</dbReference>
<dbReference type="PROSITE" id="PS50043">
    <property type="entry name" value="HTH_LUXR_2"/>
    <property type="match status" value="1"/>
</dbReference>
<dbReference type="SMART" id="SM00421">
    <property type="entry name" value="HTH_LUXR"/>
    <property type="match status" value="1"/>
</dbReference>
<dbReference type="PANTHER" id="PTHR44688:SF16">
    <property type="entry name" value="DNA-BINDING TRANSCRIPTIONAL ACTIVATOR DEVR_DOSR"/>
    <property type="match status" value="1"/>
</dbReference>
<keyword evidence="2" id="KW-0238">DNA-binding</keyword>
<dbReference type="EMBL" id="LVEN01000002">
    <property type="protein sequence ID" value="OCB77673.1"/>
    <property type="molecule type" value="Genomic_DNA"/>
</dbReference>
<keyword evidence="6" id="KW-1185">Reference proteome</keyword>
<name>A0ABX2XNU9_9FLAO</name>
<protein>
    <recommendedName>
        <fullName evidence="4">HTH luxR-type domain-containing protein</fullName>
    </recommendedName>
</protein>
<dbReference type="Proteomes" id="UP000093343">
    <property type="component" value="Unassembled WGS sequence"/>
</dbReference>
<dbReference type="Gene3D" id="1.10.10.10">
    <property type="entry name" value="Winged helix-like DNA-binding domain superfamily/Winged helix DNA-binding domain"/>
    <property type="match status" value="1"/>
</dbReference>